<dbReference type="RefSeq" id="WP_107917353.1">
    <property type="nucleotide sequence ID" value="NZ_CP021643.1"/>
</dbReference>
<keyword evidence="1" id="KW-0614">Plasmid</keyword>
<name>A0A2R4P2Y9_9BACT</name>
<sequence length="391" mass="45507">MASILIKGSDGSFCKYEFESRSELSSIFYQSLLSKYHLAGRVIKCGCNPKKELWMSVVSRGGLFLRTFPKITQTHEDECIFSNTASELYDEETQTYSLSLFKEPTKSEADENSSNAMKRIMAKATTFNSFCIDWISSANAFAFNIANKGNDRYIQNYTYENFRYGLNKSDIKISKIGSIENIKDRSDFFLFKGITFDDLTKYDDSDDDKSIAEIHFQDSKYIIKSTVKRVKIAIKRLKIFNNFIQPPYFVIASVSRNLAVRLFVCPVFFSAEKEQIAFIESENERDMARKLFAANRTFFKSVSDEHNRLSKKKFPYFRSQYRPDFFVFGEGNILVVELSGFDTQEYIDQLKDKEKDYRQIVNFNQNKEITFSYKRVNALTNQVEVAFEPRK</sequence>
<reference evidence="1 2" key="1">
    <citation type="journal article" date="2018" name="Emerg. Microbes Infect.">
        <title>Genomic analysis of oral Campylobacter concisus strains identified a potential bacterial molecular marker associated with active Crohn's disease.</title>
        <authorList>
            <person name="Liu F."/>
            <person name="Ma R."/>
            <person name="Tay C.Y.A."/>
            <person name="Octavia S."/>
            <person name="Lan R."/>
            <person name="Chung H.K.L."/>
            <person name="Riordan S.M."/>
            <person name="Grimm M.C."/>
            <person name="Leong R.W."/>
            <person name="Tanaka M.M."/>
            <person name="Connor S."/>
            <person name="Zhang L."/>
        </authorList>
    </citation>
    <scope>NUCLEOTIDE SEQUENCE [LARGE SCALE GENOMIC DNA]</scope>
    <source>
        <strain evidence="1 2">P2CDO4</strain>
        <plasmid evidence="1">pICON</plasmid>
    </source>
</reference>
<gene>
    <name evidence="1" type="ORF">CCS77_2042</name>
</gene>
<evidence type="ECO:0000313" key="2">
    <source>
        <dbReference type="Proteomes" id="UP000241854"/>
    </source>
</evidence>
<evidence type="ECO:0000313" key="1">
    <source>
        <dbReference type="EMBL" id="AVX45048.1"/>
    </source>
</evidence>
<dbReference type="EMBL" id="CP021643">
    <property type="protein sequence ID" value="AVX45048.1"/>
    <property type="molecule type" value="Genomic_DNA"/>
</dbReference>
<accession>A0A2R4P2Y9</accession>
<proteinExistence type="predicted"/>
<geneLocation type="plasmid" evidence="2">
    <name>picon</name>
</geneLocation>
<organism evidence="1 2">
    <name type="scientific">Campylobacter concisus</name>
    <dbReference type="NCBI Taxonomy" id="199"/>
    <lineage>
        <taxon>Bacteria</taxon>
        <taxon>Pseudomonadati</taxon>
        <taxon>Campylobacterota</taxon>
        <taxon>Epsilonproteobacteria</taxon>
        <taxon>Campylobacterales</taxon>
        <taxon>Campylobacteraceae</taxon>
        <taxon>Campylobacter</taxon>
    </lineage>
</organism>
<protein>
    <submittedName>
        <fullName evidence="1">Uncharacterized protein</fullName>
    </submittedName>
</protein>
<dbReference type="Proteomes" id="UP000241854">
    <property type="component" value="Plasmid pICON"/>
</dbReference>
<dbReference type="AlphaFoldDB" id="A0A2R4P2Y9"/>